<evidence type="ECO:0000313" key="9">
    <source>
        <dbReference type="Proteomes" id="UP001165083"/>
    </source>
</evidence>
<keyword evidence="6" id="KW-0732">Signal</keyword>
<evidence type="ECO:0000256" key="5">
    <source>
        <dbReference type="SAM" id="Phobius"/>
    </source>
</evidence>
<evidence type="ECO:0000256" key="4">
    <source>
        <dbReference type="SAM" id="MobiDB-lite"/>
    </source>
</evidence>
<gene>
    <name evidence="8" type="ORF">Plil01_001671800</name>
</gene>
<evidence type="ECO:0000256" key="1">
    <source>
        <dbReference type="ARBA" id="ARBA00004340"/>
    </source>
</evidence>
<organism evidence="8 9">
    <name type="scientific">Phytophthora lilii</name>
    <dbReference type="NCBI Taxonomy" id="2077276"/>
    <lineage>
        <taxon>Eukaryota</taxon>
        <taxon>Sar</taxon>
        <taxon>Stramenopiles</taxon>
        <taxon>Oomycota</taxon>
        <taxon>Peronosporomycetes</taxon>
        <taxon>Peronosporales</taxon>
        <taxon>Peronosporaceae</taxon>
        <taxon>Phytophthora</taxon>
    </lineage>
</organism>
<evidence type="ECO:0000313" key="8">
    <source>
        <dbReference type="EMBL" id="GMF41742.1"/>
    </source>
</evidence>
<dbReference type="Proteomes" id="UP001165083">
    <property type="component" value="Unassembled WGS sequence"/>
</dbReference>
<feature type="domain" description="Crinkler effector protein N-terminal" evidence="7">
    <location>
        <begin position="2"/>
        <end position="110"/>
    </location>
</feature>
<evidence type="ECO:0000256" key="2">
    <source>
        <dbReference type="ARBA" id="ARBA00004613"/>
    </source>
</evidence>
<name>A0A9W6XN04_9STRA</name>
<sequence length="270" mass="29622">MVKLFCAIVGVAGSAFSVQVDESDSVDDLKDVIKVKKPDTIKCEADKLQLFLSKKDGAWLDGAGAAAVALDERGHPQGCVQMDPTLWIKNPNHFGDNFQPGEGQVHVLVVVPGHVRVDIGGTAFRALKYKRYRGWIISAQCFVPVILAVITIIVLAFGENPTDEKGCLTVPGRSLIVCQMIGVDIAVGAILSYSQHWKSKLDNIIEEAKDESPLQAQRQEMTDLTFAAEAQHQELTEHTSLLPATEAQRQPQQQQPSQSTKRNRGRGKRK</sequence>
<dbReference type="GO" id="GO:0043657">
    <property type="term" value="C:host cell"/>
    <property type="evidence" value="ECO:0007669"/>
    <property type="project" value="UniProtKB-SubCell"/>
</dbReference>
<comment type="subcellular location">
    <subcellularLocation>
        <location evidence="1">Host cell</location>
    </subcellularLocation>
    <subcellularLocation>
        <location evidence="2">Secreted</location>
    </subcellularLocation>
</comment>
<feature type="compositionally biased region" description="Low complexity" evidence="4">
    <location>
        <begin position="248"/>
        <end position="259"/>
    </location>
</feature>
<keyword evidence="9" id="KW-1185">Reference proteome</keyword>
<dbReference type="AlphaFoldDB" id="A0A9W6XN04"/>
<evidence type="ECO:0000256" key="6">
    <source>
        <dbReference type="SAM" id="SignalP"/>
    </source>
</evidence>
<keyword evidence="3" id="KW-0964">Secreted</keyword>
<keyword evidence="5" id="KW-1133">Transmembrane helix</keyword>
<dbReference type="Pfam" id="PF20147">
    <property type="entry name" value="Crinkler"/>
    <property type="match status" value="1"/>
</dbReference>
<protein>
    <submittedName>
        <fullName evidence="8">Unnamed protein product</fullName>
    </submittedName>
</protein>
<accession>A0A9W6XN04</accession>
<dbReference type="GO" id="GO:0005576">
    <property type="term" value="C:extracellular region"/>
    <property type="evidence" value="ECO:0007669"/>
    <property type="project" value="UniProtKB-SubCell"/>
</dbReference>
<feature type="transmembrane region" description="Helical" evidence="5">
    <location>
        <begin position="170"/>
        <end position="191"/>
    </location>
</feature>
<dbReference type="InterPro" id="IPR045379">
    <property type="entry name" value="Crinkler_N"/>
</dbReference>
<keyword evidence="5" id="KW-0472">Membrane</keyword>
<comment type="caution">
    <text evidence="8">The sequence shown here is derived from an EMBL/GenBank/DDBJ whole genome shotgun (WGS) entry which is preliminary data.</text>
</comment>
<keyword evidence="5" id="KW-0812">Transmembrane</keyword>
<feature type="chain" id="PRO_5040810859" evidence="6">
    <location>
        <begin position="18"/>
        <end position="270"/>
    </location>
</feature>
<feature type="compositionally biased region" description="Basic residues" evidence="4">
    <location>
        <begin position="261"/>
        <end position="270"/>
    </location>
</feature>
<evidence type="ECO:0000256" key="3">
    <source>
        <dbReference type="ARBA" id="ARBA00022525"/>
    </source>
</evidence>
<feature type="transmembrane region" description="Helical" evidence="5">
    <location>
        <begin position="135"/>
        <end position="158"/>
    </location>
</feature>
<proteinExistence type="predicted"/>
<evidence type="ECO:0000259" key="7">
    <source>
        <dbReference type="Pfam" id="PF20147"/>
    </source>
</evidence>
<feature type="region of interest" description="Disordered" evidence="4">
    <location>
        <begin position="235"/>
        <end position="270"/>
    </location>
</feature>
<dbReference type="EMBL" id="BSXW01002295">
    <property type="protein sequence ID" value="GMF41742.1"/>
    <property type="molecule type" value="Genomic_DNA"/>
</dbReference>
<feature type="signal peptide" evidence="6">
    <location>
        <begin position="1"/>
        <end position="17"/>
    </location>
</feature>
<reference evidence="8" key="1">
    <citation type="submission" date="2023-04" db="EMBL/GenBank/DDBJ databases">
        <title>Phytophthora lilii NBRC 32176.</title>
        <authorList>
            <person name="Ichikawa N."/>
            <person name="Sato H."/>
            <person name="Tonouchi N."/>
        </authorList>
    </citation>
    <scope>NUCLEOTIDE SEQUENCE</scope>
    <source>
        <strain evidence="8">NBRC 32176</strain>
    </source>
</reference>